<keyword evidence="2" id="KW-1185">Reference proteome</keyword>
<sequence>MVSIFIALISCVVVL</sequence>
<evidence type="ECO:0000313" key="1">
    <source>
        <dbReference type="EMBL" id="MQM20708.1"/>
    </source>
</evidence>
<name>A0A843XLR3_COLES</name>
<organism evidence="1 2">
    <name type="scientific">Colocasia esculenta</name>
    <name type="common">Wild taro</name>
    <name type="synonym">Arum esculentum</name>
    <dbReference type="NCBI Taxonomy" id="4460"/>
    <lineage>
        <taxon>Eukaryota</taxon>
        <taxon>Viridiplantae</taxon>
        <taxon>Streptophyta</taxon>
        <taxon>Embryophyta</taxon>
        <taxon>Tracheophyta</taxon>
        <taxon>Spermatophyta</taxon>
        <taxon>Magnoliopsida</taxon>
        <taxon>Liliopsida</taxon>
        <taxon>Araceae</taxon>
        <taxon>Aroideae</taxon>
        <taxon>Colocasieae</taxon>
        <taxon>Colocasia</taxon>
    </lineage>
</organism>
<comment type="caution">
    <text evidence="1">The sequence shown here is derived from an EMBL/GenBank/DDBJ whole genome shotgun (WGS) entry which is preliminary data.</text>
</comment>
<gene>
    <name evidence="1" type="ORF">Taro_053735</name>
</gene>
<dbReference type="EMBL" id="NMUH01010097">
    <property type="protein sequence ID" value="MQM20708.1"/>
    <property type="molecule type" value="Genomic_DNA"/>
</dbReference>
<accession>A0A843XLR3</accession>
<evidence type="ECO:0000313" key="2">
    <source>
        <dbReference type="Proteomes" id="UP000652761"/>
    </source>
</evidence>
<protein>
    <submittedName>
        <fullName evidence="1">Uncharacterized protein</fullName>
    </submittedName>
</protein>
<dbReference type="Proteomes" id="UP000652761">
    <property type="component" value="Unassembled WGS sequence"/>
</dbReference>
<proteinExistence type="predicted"/>
<reference evidence="1" key="1">
    <citation type="submission" date="2017-07" db="EMBL/GenBank/DDBJ databases">
        <title>Taro Niue Genome Assembly and Annotation.</title>
        <authorList>
            <person name="Atibalentja N."/>
            <person name="Keating K."/>
            <person name="Fields C.J."/>
        </authorList>
    </citation>
    <scope>NUCLEOTIDE SEQUENCE</scope>
    <source>
        <strain evidence="1">Niue_2</strain>
        <tissue evidence="1">Leaf</tissue>
    </source>
</reference>